<evidence type="ECO:0000313" key="5">
    <source>
        <dbReference type="EMBL" id="CAH0723920.1"/>
    </source>
</evidence>
<organism evidence="5 6">
    <name type="scientific">Brenthis ino</name>
    <name type="common">lesser marbled fritillary</name>
    <dbReference type="NCBI Taxonomy" id="405034"/>
    <lineage>
        <taxon>Eukaryota</taxon>
        <taxon>Metazoa</taxon>
        <taxon>Ecdysozoa</taxon>
        <taxon>Arthropoda</taxon>
        <taxon>Hexapoda</taxon>
        <taxon>Insecta</taxon>
        <taxon>Pterygota</taxon>
        <taxon>Neoptera</taxon>
        <taxon>Endopterygota</taxon>
        <taxon>Lepidoptera</taxon>
        <taxon>Glossata</taxon>
        <taxon>Ditrysia</taxon>
        <taxon>Papilionoidea</taxon>
        <taxon>Nymphalidae</taxon>
        <taxon>Heliconiinae</taxon>
        <taxon>Argynnini</taxon>
        <taxon>Brenthis</taxon>
    </lineage>
</organism>
<dbReference type="InterPro" id="IPR007588">
    <property type="entry name" value="Znf_FLYWCH"/>
</dbReference>
<evidence type="ECO:0000313" key="6">
    <source>
        <dbReference type="Proteomes" id="UP000838878"/>
    </source>
</evidence>
<dbReference type="AlphaFoldDB" id="A0A8J9VCJ4"/>
<dbReference type="GO" id="GO:0008270">
    <property type="term" value="F:zinc ion binding"/>
    <property type="evidence" value="ECO:0007669"/>
    <property type="project" value="UniProtKB-KW"/>
</dbReference>
<keyword evidence="6" id="KW-1185">Reference proteome</keyword>
<evidence type="ECO:0000256" key="1">
    <source>
        <dbReference type="ARBA" id="ARBA00022723"/>
    </source>
</evidence>
<feature type="domain" description="FLYWCH-type" evidence="4">
    <location>
        <begin position="150"/>
        <end position="207"/>
    </location>
</feature>
<dbReference type="OrthoDB" id="7438973at2759"/>
<keyword evidence="2" id="KW-0863">Zinc-finger</keyword>
<feature type="domain" description="FLYWCH-type" evidence="4">
    <location>
        <begin position="6"/>
        <end position="46"/>
    </location>
</feature>
<dbReference type="Proteomes" id="UP000838878">
    <property type="component" value="Chromosome 4"/>
</dbReference>
<sequence>MLNGFTYAKNNKMHWYCSKRLKGCKAKVCLNEEETGIKYANMNHNHARPLYKKRADGLWWFWQIHGTKVLLEFIPTVRGGTTLVYKGYTYVHMSNKTRWYCSKIAARCKARLLTTPNGDLLDVIESRHNHPPPNLFRTKDGKVFKYILEFIPTNRGGTTLIYKGYTYAHMSSKTRWYCSKKAAGCKARLLTTPDGDLLAIIEYMHNHQPPNLFRTKDGKIFKC</sequence>
<feature type="domain" description="FLYWCH-type" evidence="4">
    <location>
        <begin position="73"/>
        <end position="130"/>
    </location>
</feature>
<accession>A0A8J9VCJ4</accession>
<evidence type="ECO:0000256" key="3">
    <source>
        <dbReference type="ARBA" id="ARBA00022833"/>
    </source>
</evidence>
<evidence type="ECO:0000256" key="2">
    <source>
        <dbReference type="ARBA" id="ARBA00022771"/>
    </source>
</evidence>
<keyword evidence="1" id="KW-0479">Metal-binding</keyword>
<reference evidence="5" key="1">
    <citation type="submission" date="2021-12" db="EMBL/GenBank/DDBJ databases">
        <authorList>
            <person name="Martin H S."/>
        </authorList>
    </citation>
    <scope>NUCLEOTIDE SEQUENCE</scope>
</reference>
<dbReference type="Gene3D" id="2.20.25.240">
    <property type="match status" value="3"/>
</dbReference>
<protein>
    <recommendedName>
        <fullName evidence="4">FLYWCH-type domain-containing protein</fullName>
    </recommendedName>
</protein>
<proteinExistence type="predicted"/>
<evidence type="ECO:0000259" key="4">
    <source>
        <dbReference type="Pfam" id="PF04500"/>
    </source>
</evidence>
<keyword evidence="3" id="KW-0862">Zinc</keyword>
<name>A0A8J9VCJ4_9NEOP</name>
<gene>
    <name evidence="5" type="ORF">BINO364_LOCUS9688</name>
</gene>
<feature type="non-terminal residue" evidence="5">
    <location>
        <position position="223"/>
    </location>
</feature>
<dbReference type="EMBL" id="OV170224">
    <property type="protein sequence ID" value="CAH0723920.1"/>
    <property type="molecule type" value="Genomic_DNA"/>
</dbReference>
<dbReference type="Pfam" id="PF04500">
    <property type="entry name" value="FLYWCH"/>
    <property type="match status" value="3"/>
</dbReference>